<dbReference type="Proteomes" id="UP000237105">
    <property type="component" value="Unassembled WGS sequence"/>
</dbReference>
<name>A0A2P5AZD1_PARAD</name>
<reference evidence="3" key="1">
    <citation type="submission" date="2016-06" db="EMBL/GenBank/DDBJ databases">
        <title>Parallel loss of symbiosis genes in relatives of nitrogen-fixing non-legume Parasponia.</title>
        <authorList>
            <person name="Van Velzen R."/>
            <person name="Holmer R."/>
            <person name="Bu F."/>
            <person name="Rutten L."/>
            <person name="Van Zeijl A."/>
            <person name="Liu W."/>
            <person name="Santuari L."/>
            <person name="Cao Q."/>
            <person name="Sharma T."/>
            <person name="Shen D."/>
            <person name="Roswanjaya Y."/>
            <person name="Wardhani T."/>
            <person name="Kalhor M.S."/>
            <person name="Jansen J."/>
            <person name="Van den Hoogen J."/>
            <person name="Gungor B."/>
            <person name="Hartog M."/>
            <person name="Hontelez J."/>
            <person name="Verver J."/>
            <person name="Yang W.-C."/>
            <person name="Schijlen E."/>
            <person name="Repin R."/>
            <person name="Schilthuizen M."/>
            <person name="Schranz E."/>
            <person name="Heidstra R."/>
            <person name="Miyata K."/>
            <person name="Fedorova E."/>
            <person name="Kohlen W."/>
            <person name="Bisseling T."/>
            <person name="Smit S."/>
            <person name="Geurts R."/>
        </authorList>
    </citation>
    <scope>NUCLEOTIDE SEQUENCE [LARGE SCALE GENOMIC DNA]</scope>
    <source>
        <strain evidence="3">cv. WU1-14</strain>
    </source>
</reference>
<evidence type="ECO:0000313" key="2">
    <source>
        <dbReference type="EMBL" id="PON41920.1"/>
    </source>
</evidence>
<protein>
    <submittedName>
        <fullName evidence="2">Uncharacterized protein</fullName>
    </submittedName>
</protein>
<comment type="caution">
    <text evidence="2">The sequence shown here is derived from an EMBL/GenBank/DDBJ whole genome shotgun (WGS) entry which is preliminary data.</text>
</comment>
<gene>
    <name evidence="2" type="ORF">PanWU01x14_285870</name>
</gene>
<dbReference type="AlphaFoldDB" id="A0A2P5AZD1"/>
<dbReference type="EMBL" id="JXTB01000404">
    <property type="protein sequence ID" value="PON41920.1"/>
    <property type="molecule type" value="Genomic_DNA"/>
</dbReference>
<keyword evidence="3" id="KW-1185">Reference proteome</keyword>
<feature type="compositionally biased region" description="Basic residues" evidence="1">
    <location>
        <begin position="1"/>
        <end position="12"/>
    </location>
</feature>
<proteinExistence type="predicted"/>
<sequence length="91" mass="10241">MARTRWTSKKRKAIEDSDFESPPPQSSSPRLKKKKVEEAGTETSPIRLSTSVSSERAERSIKLFKNGPALRAAMTSMECPDSLEEQPRFVD</sequence>
<evidence type="ECO:0000313" key="3">
    <source>
        <dbReference type="Proteomes" id="UP000237105"/>
    </source>
</evidence>
<feature type="region of interest" description="Disordered" evidence="1">
    <location>
        <begin position="1"/>
        <end position="58"/>
    </location>
</feature>
<accession>A0A2P5AZD1</accession>
<feature type="compositionally biased region" description="Polar residues" evidence="1">
    <location>
        <begin position="41"/>
        <end position="54"/>
    </location>
</feature>
<organism evidence="2 3">
    <name type="scientific">Parasponia andersonii</name>
    <name type="common">Sponia andersonii</name>
    <dbReference type="NCBI Taxonomy" id="3476"/>
    <lineage>
        <taxon>Eukaryota</taxon>
        <taxon>Viridiplantae</taxon>
        <taxon>Streptophyta</taxon>
        <taxon>Embryophyta</taxon>
        <taxon>Tracheophyta</taxon>
        <taxon>Spermatophyta</taxon>
        <taxon>Magnoliopsida</taxon>
        <taxon>eudicotyledons</taxon>
        <taxon>Gunneridae</taxon>
        <taxon>Pentapetalae</taxon>
        <taxon>rosids</taxon>
        <taxon>fabids</taxon>
        <taxon>Rosales</taxon>
        <taxon>Cannabaceae</taxon>
        <taxon>Parasponia</taxon>
    </lineage>
</organism>
<evidence type="ECO:0000256" key="1">
    <source>
        <dbReference type="SAM" id="MobiDB-lite"/>
    </source>
</evidence>